<dbReference type="EC" id="2.7.13.3" evidence="3"/>
<dbReference type="PROSITE" id="PS50885">
    <property type="entry name" value="HAMP"/>
    <property type="match status" value="5"/>
</dbReference>
<evidence type="ECO:0000313" key="15">
    <source>
        <dbReference type="EMBL" id="MBW5422767.1"/>
    </source>
</evidence>
<feature type="domain" description="HAMP" evidence="14">
    <location>
        <begin position="461"/>
        <end position="513"/>
    </location>
</feature>
<dbReference type="InterPro" id="IPR003018">
    <property type="entry name" value="GAF"/>
</dbReference>
<dbReference type="PROSITE" id="PS50109">
    <property type="entry name" value="HIS_KIN"/>
    <property type="match status" value="1"/>
</dbReference>
<dbReference type="InterPro" id="IPR036097">
    <property type="entry name" value="HisK_dim/P_sf"/>
</dbReference>
<sequence length="1249" mass="135091">MSGKYLVTGGAGYVGSVVAQHLIEAGHEVSVLDNLSTGFREGVPAGAAFIEGDIRDAAKWLDSSFDAVLHFAAFSQVGESVAKPEKYWDNNVGGTMALLAAMRAARDGEFTKVAPVGDGVAAELFALYNELLDRSLHFDGELVRVRREIIRHGRLDERFTPSPGQGRWAARIQEVNSLLDSLVAPAANATRVLNAVAGGDLTQRVDLHDGSRELRGDLRRLGRAVNTMVDQLSLFTGEVTRVAREVGTEGRLGGRAKVRGLSGSWRDVTEAVNTMASRLTAQVRDIALVTTAVAQGDLTRTVKVEATGELLELKLTVNTMVEQLSAFAAEVTRVAREVGTEGNLGGQAQVRGVSGVWKDLTDNVNFMASNLTSQVRNIAQVTTAVANGDLSKMITVTARGEILELKDTVNTMVEQLRAFADEVTRVAREVGTDGRLGGRAQVLGVSGVWKDLTDNVNYMADNLTGQVRNIAQVATAVAQGDLSKKIDVDARGEILELKTTINTMVDTLSSFSSEVTRVAREVGSEGQLGGQARVEGVYGTWKRLTTNVNELALNLTTQVRAIAEVASAVAQGDMTRAITVETRGEVTDLKDNINLMVSNLRETTRAKDWLESNLARLAGLMQGHRDLMEVADLILRELTPLVNAQYGAFFLADPDTAEGPGPTQVTAKGLAFIAGYGAAQDSVVDTGGMPAQGLVRQAALEKKRILVENVPPEYIKIHSGLGDAAPATVVIIPILFENKLLGVIELATFSRFSDVHLAFFDQFVNTIGVAINTIIANSRTESLLGESQRLATQLQERSDELQRQQAELRRSNAELEEKAALLATSSQYKSEFLANMSHELRTPLNSLLILARLLSDNPDGNLSDQEVQFATTIHRSGSDLLQLINDILDLSKIEAGRMDVRPKKLPLIKVLDYVHATFRPLTLDRGLAFDVSVGEDVPREMFSDEQRLQQILRNLLSNAVKFTSAGSVELRVSRVGHDSEELLCFAVRDTGIGIPAEQLPVIFEAFQQADGTTNRKYGGTGLGLSISREIAGLLGGRITAESNPGQGSTFSLYVPVVHPGHSAAAVAFAAAHARQLPEPQEPAVLRPHTSLEPDDSWPTPTKLEEWRQGRAGRLLPGRRVLIVDDDIRNVFALTHVLGRVGMPVLYAENGREGIETLERNPDVDIVLMDIMMPEMDGYETMAAIRDSPRWRGLPIVALTAKAMPGDREKAISQGATDYVPKPVDVDQLLRVVCALLDPEGATADEPASD</sequence>
<dbReference type="InterPro" id="IPR036291">
    <property type="entry name" value="NAD(P)-bd_dom_sf"/>
</dbReference>
<dbReference type="Pfam" id="PF00512">
    <property type="entry name" value="HisKA"/>
    <property type="match status" value="1"/>
</dbReference>
<evidence type="ECO:0000256" key="6">
    <source>
        <dbReference type="ARBA" id="ARBA00022692"/>
    </source>
</evidence>
<evidence type="ECO:0000256" key="3">
    <source>
        <dbReference type="ARBA" id="ARBA00012438"/>
    </source>
</evidence>
<proteinExistence type="predicted"/>
<dbReference type="Pfam" id="PF18947">
    <property type="entry name" value="HAMP_2"/>
    <property type="match status" value="2"/>
</dbReference>
<dbReference type="SMART" id="SM00387">
    <property type="entry name" value="HATPase_c"/>
    <property type="match status" value="1"/>
</dbReference>
<dbReference type="InterPro" id="IPR003661">
    <property type="entry name" value="HisK_dim/P_dom"/>
</dbReference>
<evidence type="ECO:0000259" key="13">
    <source>
        <dbReference type="PROSITE" id="PS50110"/>
    </source>
</evidence>
<comment type="subcellular location">
    <subcellularLocation>
        <location evidence="2">Cell membrane</location>
    </subcellularLocation>
</comment>
<dbReference type="SUPFAM" id="SSF55874">
    <property type="entry name" value="ATPase domain of HSP90 chaperone/DNA topoisomerase II/histidine kinase"/>
    <property type="match status" value="1"/>
</dbReference>
<feature type="modified residue" description="4-aspartylphosphate" evidence="10">
    <location>
        <position position="1169"/>
    </location>
</feature>
<protein>
    <recommendedName>
        <fullName evidence="3">histidine kinase</fullName>
        <ecNumber evidence="3">2.7.13.3</ecNumber>
    </recommendedName>
</protein>
<keyword evidence="7" id="KW-0418">Kinase</keyword>
<dbReference type="Pfam" id="PF02518">
    <property type="entry name" value="HATPase_c"/>
    <property type="match status" value="1"/>
</dbReference>
<dbReference type="InterPro" id="IPR036890">
    <property type="entry name" value="HATPase_C_sf"/>
</dbReference>
<dbReference type="EMBL" id="WMBF01000132">
    <property type="protein sequence ID" value="MBW5422767.1"/>
    <property type="molecule type" value="Genomic_DNA"/>
</dbReference>
<dbReference type="PROSITE" id="PS50110">
    <property type="entry name" value="RESPONSE_REGULATORY"/>
    <property type="match status" value="1"/>
</dbReference>
<dbReference type="InterPro" id="IPR011006">
    <property type="entry name" value="CheY-like_superfamily"/>
</dbReference>
<dbReference type="SUPFAM" id="SSF51735">
    <property type="entry name" value="NAD(P)-binding Rossmann-fold domains"/>
    <property type="match status" value="1"/>
</dbReference>
<keyword evidence="5" id="KW-0808">Transferase</keyword>
<dbReference type="CDD" id="cd00082">
    <property type="entry name" value="HisKA"/>
    <property type="match status" value="1"/>
</dbReference>
<feature type="domain" description="HAMP" evidence="14">
    <location>
        <begin position="369"/>
        <end position="421"/>
    </location>
</feature>
<name>A0ABS6YN27_9ACTN</name>
<dbReference type="SUPFAM" id="SSF58104">
    <property type="entry name" value="Methyl-accepting chemotaxis protein (MCP) signaling domain"/>
    <property type="match status" value="2"/>
</dbReference>
<keyword evidence="9" id="KW-0902">Two-component regulatory system</keyword>
<dbReference type="Gene3D" id="1.10.287.130">
    <property type="match status" value="1"/>
</dbReference>
<gene>
    <name evidence="15" type="ORF">GKQ77_14545</name>
</gene>
<dbReference type="CDD" id="cd16922">
    <property type="entry name" value="HATPase_EvgS-ArcB-TorS-like"/>
    <property type="match status" value="1"/>
</dbReference>
<dbReference type="SUPFAM" id="SSF55781">
    <property type="entry name" value="GAF domain-like"/>
    <property type="match status" value="1"/>
</dbReference>
<dbReference type="Pfam" id="PF13185">
    <property type="entry name" value="GAF_2"/>
    <property type="match status" value="1"/>
</dbReference>
<keyword evidence="11" id="KW-0175">Coiled coil</keyword>
<evidence type="ECO:0000256" key="2">
    <source>
        <dbReference type="ARBA" id="ARBA00004236"/>
    </source>
</evidence>
<evidence type="ECO:0000256" key="5">
    <source>
        <dbReference type="ARBA" id="ARBA00022679"/>
    </source>
</evidence>
<reference evidence="15 16" key="1">
    <citation type="submission" date="2019-11" db="EMBL/GenBank/DDBJ databases">
        <authorList>
            <person name="Ay H."/>
        </authorList>
    </citation>
    <scope>NUCLEOTIDE SEQUENCE [LARGE SCALE GENOMIC DNA]</scope>
    <source>
        <strain evidence="15 16">BG9H</strain>
    </source>
</reference>
<evidence type="ECO:0000256" key="10">
    <source>
        <dbReference type="PROSITE-ProRule" id="PRU00169"/>
    </source>
</evidence>
<dbReference type="SMART" id="SM00448">
    <property type="entry name" value="REC"/>
    <property type="match status" value="1"/>
</dbReference>
<evidence type="ECO:0000259" key="14">
    <source>
        <dbReference type="PROSITE" id="PS50885"/>
    </source>
</evidence>
<comment type="catalytic activity">
    <reaction evidence="1">
        <text>ATP + protein L-histidine = ADP + protein N-phospho-L-histidine.</text>
        <dbReference type="EC" id="2.7.13.3"/>
    </reaction>
</comment>
<evidence type="ECO:0000259" key="12">
    <source>
        <dbReference type="PROSITE" id="PS50109"/>
    </source>
</evidence>
<dbReference type="Gene3D" id="3.40.50.2300">
    <property type="match status" value="1"/>
</dbReference>
<evidence type="ECO:0000256" key="1">
    <source>
        <dbReference type="ARBA" id="ARBA00000085"/>
    </source>
</evidence>
<dbReference type="InterPro" id="IPR001789">
    <property type="entry name" value="Sig_transdc_resp-reg_receiver"/>
</dbReference>
<keyword evidence="16" id="KW-1185">Reference proteome</keyword>
<dbReference type="SMART" id="SM00388">
    <property type="entry name" value="HisKA"/>
    <property type="match status" value="1"/>
</dbReference>
<dbReference type="Gene3D" id="3.30.565.10">
    <property type="entry name" value="Histidine kinase-like ATPase, C-terminal domain"/>
    <property type="match status" value="1"/>
</dbReference>
<feature type="domain" description="Response regulatory" evidence="13">
    <location>
        <begin position="1119"/>
        <end position="1236"/>
    </location>
</feature>
<feature type="coiled-coil region" evidence="11">
    <location>
        <begin position="784"/>
        <end position="821"/>
    </location>
</feature>
<dbReference type="SMART" id="SM00065">
    <property type="entry name" value="GAF"/>
    <property type="match status" value="1"/>
</dbReference>
<accession>A0ABS6YN27</accession>
<dbReference type="InterPro" id="IPR003594">
    <property type="entry name" value="HATPase_dom"/>
</dbReference>
<dbReference type="Pfam" id="PF00072">
    <property type="entry name" value="Response_reg"/>
    <property type="match status" value="1"/>
</dbReference>
<dbReference type="Gene3D" id="3.40.50.720">
    <property type="entry name" value="NAD(P)-binding Rossmann-like Domain"/>
    <property type="match status" value="1"/>
</dbReference>
<dbReference type="SUPFAM" id="SSF52172">
    <property type="entry name" value="CheY-like"/>
    <property type="match status" value="1"/>
</dbReference>
<feature type="domain" description="HAMP" evidence="14">
    <location>
        <begin position="553"/>
        <end position="605"/>
    </location>
</feature>
<dbReference type="SUPFAM" id="SSF47384">
    <property type="entry name" value="Homodimeric domain of signal transducing histidine kinase"/>
    <property type="match status" value="1"/>
</dbReference>
<dbReference type="InterPro" id="IPR029016">
    <property type="entry name" value="GAF-like_dom_sf"/>
</dbReference>
<dbReference type="PRINTS" id="PR00344">
    <property type="entry name" value="BCTRLSENSOR"/>
</dbReference>
<evidence type="ECO:0000313" key="16">
    <source>
        <dbReference type="Proteomes" id="UP001197114"/>
    </source>
</evidence>
<dbReference type="PANTHER" id="PTHR45339">
    <property type="entry name" value="HYBRID SIGNAL TRANSDUCTION HISTIDINE KINASE J"/>
    <property type="match status" value="1"/>
</dbReference>
<keyword evidence="6" id="KW-0812">Transmembrane</keyword>
<feature type="domain" description="HAMP" evidence="14">
    <location>
        <begin position="180"/>
        <end position="237"/>
    </location>
</feature>
<dbReference type="InterPro" id="IPR004358">
    <property type="entry name" value="Sig_transdc_His_kin-like_C"/>
</dbReference>
<evidence type="ECO:0000256" key="9">
    <source>
        <dbReference type="ARBA" id="ARBA00023012"/>
    </source>
</evidence>
<feature type="domain" description="Histidine kinase" evidence="12">
    <location>
        <begin position="835"/>
        <end position="1058"/>
    </location>
</feature>
<evidence type="ECO:0000256" key="4">
    <source>
        <dbReference type="ARBA" id="ARBA00022553"/>
    </source>
</evidence>
<dbReference type="CDD" id="cd06225">
    <property type="entry name" value="HAMP"/>
    <property type="match status" value="5"/>
</dbReference>
<dbReference type="InterPro" id="IPR005467">
    <property type="entry name" value="His_kinase_dom"/>
</dbReference>
<feature type="domain" description="HAMP" evidence="14">
    <location>
        <begin position="277"/>
        <end position="329"/>
    </location>
</feature>
<dbReference type="CDD" id="cd17546">
    <property type="entry name" value="REC_hyHK_CKI1_RcsC-like"/>
    <property type="match status" value="1"/>
</dbReference>
<dbReference type="RefSeq" id="WP_219689169.1">
    <property type="nucleotide sequence ID" value="NZ_WMBF01000132.1"/>
</dbReference>
<organism evidence="15 16">
    <name type="scientific">Streptomyces anatolicus</name>
    <dbReference type="NCBI Taxonomy" id="2675858"/>
    <lineage>
        <taxon>Bacteria</taxon>
        <taxon>Bacillati</taxon>
        <taxon>Actinomycetota</taxon>
        <taxon>Actinomycetes</taxon>
        <taxon>Kitasatosporales</taxon>
        <taxon>Streptomycetaceae</taxon>
        <taxon>Streptomyces</taxon>
    </lineage>
</organism>
<dbReference type="Gene3D" id="3.30.450.40">
    <property type="match status" value="1"/>
</dbReference>
<keyword evidence="4 10" id="KW-0597">Phosphoprotein</keyword>
<dbReference type="PANTHER" id="PTHR45339:SF1">
    <property type="entry name" value="HYBRID SIGNAL TRANSDUCTION HISTIDINE KINASE J"/>
    <property type="match status" value="1"/>
</dbReference>
<dbReference type="InterPro" id="IPR001509">
    <property type="entry name" value="Epimerase_deHydtase"/>
</dbReference>
<dbReference type="SMART" id="SM00304">
    <property type="entry name" value="HAMP"/>
    <property type="match status" value="5"/>
</dbReference>
<dbReference type="Pfam" id="PF00672">
    <property type="entry name" value="HAMP"/>
    <property type="match status" value="3"/>
</dbReference>
<keyword evidence="8" id="KW-0472">Membrane</keyword>
<keyword evidence="8" id="KW-1133">Transmembrane helix</keyword>
<dbReference type="Gene3D" id="1.20.120.1530">
    <property type="match status" value="4"/>
</dbReference>
<comment type="caution">
    <text evidence="15">The sequence shown here is derived from an EMBL/GenBank/DDBJ whole genome shotgun (WGS) entry which is preliminary data.</text>
</comment>
<evidence type="ECO:0000256" key="8">
    <source>
        <dbReference type="ARBA" id="ARBA00022989"/>
    </source>
</evidence>
<dbReference type="Pfam" id="PF01370">
    <property type="entry name" value="Epimerase"/>
    <property type="match status" value="1"/>
</dbReference>
<dbReference type="InterPro" id="IPR003660">
    <property type="entry name" value="HAMP_dom"/>
</dbReference>
<dbReference type="Proteomes" id="UP001197114">
    <property type="component" value="Unassembled WGS sequence"/>
</dbReference>
<evidence type="ECO:0000256" key="7">
    <source>
        <dbReference type="ARBA" id="ARBA00022777"/>
    </source>
</evidence>
<evidence type="ECO:0000256" key="11">
    <source>
        <dbReference type="SAM" id="Coils"/>
    </source>
</evidence>